<sequence length="149" mass="17117">MITVDEHDDEVRRPLGITLLAGLYLFFFILSASTFGHPFPFFGHIHTGFAAKALVLADSLVCLYLFLGVYKRQLLTWYFLIAYNLFEIANTIFNLSFISTAELEQLVGERVDQEALVINNVAAALAILLLTQYIYRHRSLFTNRQKYLF</sequence>
<dbReference type="RefSeq" id="WP_214174760.1">
    <property type="nucleotide sequence ID" value="NZ_JAHCVK010000002.1"/>
</dbReference>
<name>A0ABS5SE18_9BACT</name>
<keyword evidence="1" id="KW-1133">Transmembrane helix</keyword>
<keyword evidence="1" id="KW-0472">Membrane</keyword>
<feature type="transmembrane region" description="Helical" evidence="1">
    <location>
        <begin position="77"/>
        <end position="97"/>
    </location>
</feature>
<comment type="caution">
    <text evidence="2">The sequence shown here is derived from an EMBL/GenBank/DDBJ whole genome shotgun (WGS) entry which is preliminary data.</text>
</comment>
<feature type="transmembrane region" description="Helical" evidence="1">
    <location>
        <begin position="49"/>
        <end position="70"/>
    </location>
</feature>
<feature type="transmembrane region" description="Helical" evidence="1">
    <location>
        <begin position="15"/>
        <end position="37"/>
    </location>
</feature>
<protein>
    <recommendedName>
        <fullName evidence="4">DUF2569 domain-containing protein</fullName>
    </recommendedName>
</protein>
<accession>A0ABS5SE18</accession>
<gene>
    <name evidence="2" type="ORF">KI810_06785</name>
</gene>
<evidence type="ECO:0000256" key="1">
    <source>
        <dbReference type="SAM" id="Phobius"/>
    </source>
</evidence>
<evidence type="ECO:0000313" key="3">
    <source>
        <dbReference type="Proteomes" id="UP000756860"/>
    </source>
</evidence>
<feature type="transmembrane region" description="Helical" evidence="1">
    <location>
        <begin position="117"/>
        <end position="135"/>
    </location>
</feature>
<organism evidence="2 3">
    <name type="scientific">Geomobilimonas luticola</name>
    <dbReference type="NCBI Taxonomy" id="1114878"/>
    <lineage>
        <taxon>Bacteria</taxon>
        <taxon>Pseudomonadati</taxon>
        <taxon>Thermodesulfobacteriota</taxon>
        <taxon>Desulfuromonadia</taxon>
        <taxon>Geobacterales</taxon>
        <taxon>Geobacteraceae</taxon>
        <taxon>Geomobilimonas</taxon>
    </lineage>
</organism>
<evidence type="ECO:0000313" key="2">
    <source>
        <dbReference type="EMBL" id="MBT0652754.1"/>
    </source>
</evidence>
<dbReference type="EMBL" id="JAHCVK010000002">
    <property type="protein sequence ID" value="MBT0652754.1"/>
    <property type="molecule type" value="Genomic_DNA"/>
</dbReference>
<keyword evidence="1" id="KW-0812">Transmembrane</keyword>
<reference evidence="2 3" key="1">
    <citation type="submission" date="2021-05" db="EMBL/GenBank/DDBJ databases">
        <title>The draft genome of Geobacter luticola JCM 17780.</title>
        <authorList>
            <person name="Xu Z."/>
            <person name="Masuda Y."/>
            <person name="Itoh H."/>
            <person name="Senoo K."/>
        </authorList>
    </citation>
    <scope>NUCLEOTIDE SEQUENCE [LARGE SCALE GENOMIC DNA]</scope>
    <source>
        <strain evidence="2 3">JCM 17780</strain>
    </source>
</reference>
<dbReference type="Proteomes" id="UP000756860">
    <property type="component" value="Unassembled WGS sequence"/>
</dbReference>
<proteinExistence type="predicted"/>
<evidence type="ECO:0008006" key="4">
    <source>
        <dbReference type="Google" id="ProtNLM"/>
    </source>
</evidence>
<keyword evidence="3" id="KW-1185">Reference proteome</keyword>